<dbReference type="Gene3D" id="3.20.20.10">
    <property type="entry name" value="Alanine racemase"/>
    <property type="match status" value="1"/>
</dbReference>
<comment type="caution">
    <text evidence="6">The sequence shown here is derived from an EMBL/GenBank/DDBJ whole genome shotgun (WGS) entry which is preliminary data.</text>
</comment>
<name>A0A926FBJ7_9FIRM</name>
<comment type="function">
    <text evidence="2">Pyridoxal 5'-phosphate (PLP)-binding protein, which is involved in PLP homeostasis.</text>
</comment>
<dbReference type="InterPro" id="IPR011078">
    <property type="entry name" value="PyrdxlP_homeostasis"/>
</dbReference>
<dbReference type="PANTHER" id="PTHR10146">
    <property type="entry name" value="PROLINE SYNTHETASE CO-TRANSCRIBED BACTERIAL HOMOLOG PROTEIN"/>
    <property type="match status" value="1"/>
</dbReference>
<keyword evidence="7" id="KW-1185">Reference proteome</keyword>
<dbReference type="EMBL" id="JACRTE010000004">
    <property type="protein sequence ID" value="MBC8596267.1"/>
    <property type="molecule type" value="Genomic_DNA"/>
</dbReference>
<organism evidence="6 7">
    <name type="scientific">Qingrenia yutianensis</name>
    <dbReference type="NCBI Taxonomy" id="2763676"/>
    <lineage>
        <taxon>Bacteria</taxon>
        <taxon>Bacillati</taxon>
        <taxon>Bacillota</taxon>
        <taxon>Clostridia</taxon>
        <taxon>Eubacteriales</taxon>
        <taxon>Oscillospiraceae</taxon>
        <taxon>Qingrenia</taxon>
    </lineage>
</organism>
<dbReference type="Pfam" id="PF01168">
    <property type="entry name" value="Ala_racemase_N"/>
    <property type="match status" value="1"/>
</dbReference>
<evidence type="ECO:0000256" key="2">
    <source>
        <dbReference type="HAMAP-Rule" id="MF_02087"/>
    </source>
</evidence>
<dbReference type="InterPro" id="IPR029066">
    <property type="entry name" value="PLP-binding_barrel"/>
</dbReference>
<keyword evidence="1 2" id="KW-0663">Pyridoxal phosphate</keyword>
<gene>
    <name evidence="6" type="ORF">H8706_05215</name>
</gene>
<proteinExistence type="inferred from homology"/>
<evidence type="ECO:0000313" key="7">
    <source>
        <dbReference type="Proteomes" id="UP000647416"/>
    </source>
</evidence>
<dbReference type="SUPFAM" id="SSF51419">
    <property type="entry name" value="PLP-binding barrel"/>
    <property type="match status" value="1"/>
</dbReference>
<dbReference type="NCBIfam" id="TIGR00044">
    <property type="entry name" value="YggS family pyridoxal phosphate-dependent enzyme"/>
    <property type="match status" value="1"/>
</dbReference>
<evidence type="ECO:0000259" key="5">
    <source>
        <dbReference type="Pfam" id="PF01168"/>
    </source>
</evidence>
<dbReference type="GO" id="GO:0030170">
    <property type="term" value="F:pyridoxal phosphate binding"/>
    <property type="evidence" value="ECO:0007669"/>
    <property type="project" value="UniProtKB-UniRule"/>
</dbReference>
<evidence type="ECO:0000313" key="6">
    <source>
        <dbReference type="EMBL" id="MBC8596267.1"/>
    </source>
</evidence>
<sequence>MLSIAENIEKVRQNIKTACERSGRNYEDVTILGVTKTVGVDDIMCAVNEGICDLGENRVQEFMEKYDKIPGVKWHIIGHLQTNKVKYIIGKTKLIHSVDTLKLAEEIERLSKKQNVTTDILLEVNISGEESKSGMSEGEILPILEKIEEFSSVKVRGFMTMAPKFASEDEIRQIFRKLYKIFVDISRKKYNNISMDYLSMGMSSDYTVAAEEGANIVRIGSKIFKE</sequence>
<evidence type="ECO:0000256" key="3">
    <source>
        <dbReference type="PIRSR" id="PIRSR004848-1"/>
    </source>
</evidence>
<dbReference type="PIRSF" id="PIRSF004848">
    <property type="entry name" value="YBL036c_PLPDEIII"/>
    <property type="match status" value="1"/>
</dbReference>
<dbReference type="HAMAP" id="MF_02087">
    <property type="entry name" value="PLP_homeostasis"/>
    <property type="match status" value="1"/>
</dbReference>
<feature type="domain" description="Alanine racemase N-terminal" evidence="5">
    <location>
        <begin position="8"/>
        <end position="224"/>
    </location>
</feature>
<dbReference type="PANTHER" id="PTHR10146:SF14">
    <property type="entry name" value="PYRIDOXAL PHOSPHATE HOMEOSTASIS PROTEIN"/>
    <property type="match status" value="1"/>
</dbReference>
<reference evidence="6" key="1">
    <citation type="submission" date="2020-08" db="EMBL/GenBank/DDBJ databases">
        <title>Genome public.</title>
        <authorList>
            <person name="Liu C."/>
            <person name="Sun Q."/>
        </authorList>
    </citation>
    <scope>NUCLEOTIDE SEQUENCE</scope>
    <source>
        <strain evidence="6">NSJ-50</strain>
    </source>
</reference>
<comment type="cofactor">
    <cofactor evidence="3">
        <name>pyridoxal 5'-phosphate</name>
        <dbReference type="ChEBI" id="CHEBI:597326"/>
    </cofactor>
</comment>
<comment type="similarity">
    <text evidence="2 4">Belongs to the pyridoxal phosphate-binding protein YggS/PROSC family.</text>
</comment>
<dbReference type="Proteomes" id="UP000647416">
    <property type="component" value="Unassembled WGS sequence"/>
</dbReference>
<dbReference type="InterPro" id="IPR001608">
    <property type="entry name" value="Ala_racemase_N"/>
</dbReference>
<feature type="modified residue" description="N6-(pyridoxal phosphate)lysine" evidence="2 3">
    <location>
        <position position="36"/>
    </location>
</feature>
<accession>A0A926FBJ7</accession>
<protein>
    <recommendedName>
        <fullName evidence="2">Pyridoxal phosphate homeostasis protein</fullName>
        <shortName evidence="2">PLP homeostasis protein</shortName>
    </recommendedName>
</protein>
<dbReference type="AlphaFoldDB" id="A0A926FBJ7"/>
<evidence type="ECO:0000256" key="1">
    <source>
        <dbReference type="ARBA" id="ARBA00022898"/>
    </source>
</evidence>
<evidence type="ECO:0000256" key="4">
    <source>
        <dbReference type="RuleBase" id="RU004514"/>
    </source>
</evidence>
<dbReference type="CDD" id="cd00635">
    <property type="entry name" value="PLPDE_III_YBL036c_like"/>
    <property type="match status" value="1"/>
</dbReference>